<comment type="caution">
    <text evidence="1">The sequence shown here is derived from an EMBL/GenBank/DDBJ whole genome shotgun (WGS) entry which is preliminary data.</text>
</comment>
<reference evidence="1" key="1">
    <citation type="journal article" date="2023" name="Science">
        <title>Genome structures resolve the early diversification of teleost fishes.</title>
        <authorList>
            <person name="Parey E."/>
            <person name="Louis A."/>
            <person name="Montfort J."/>
            <person name="Bouchez O."/>
            <person name="Roques C."/>
            <person name="Iampietro C."/>
            <person name="Lluch J."/>
            <person name="Castinel A."/>
            <person name="Donnadieu C."/>
            <person name="Desvignes T."/>
            <person name="Floi Bucao C."/>
            <person name="Jouanno E."/>
            <person name="Wen M."/>
            <person name="Mejri S."/>
            <person name="Dirks R."/>
            <person name="Jansen H."/>
            <person name="Henkel C."/>
            <person name="Chen W.J."/>
            <person name="Zahm M."/>
            <person name="Cabau C."/>
            <person name="Klopp C."/>
            <person name="Thompson A.W."/>
            <person name="Robinson-Rechavi M."/>
            <person name="Braasch I."/>
            <person name="Lecointre G."/>
            <person name="Bobe J."/>
            <person name="Postlethwait J.H."/>
            <person name="Berthelot C."/>
            <person name="Roest Crollius H."/>
            <person name="Guiguen Y."/>
        </authorList>
    </citation>
    <scope>NUCLEOTIDE SEQUENCE</scope>
    <source>
        <strain evidence="1">NC1722</strain>
    </source>
</reference>
<keyword evidence="2" id="KW-1185">Reference proteome</keyword>
<dbReference type="EMBL" id="JAINUG010000217">
    <property type="protein sequence ID" value="KAJ8387103.1"/>
    <property type="molecule type" value="Genomic_DNA"/>
</dbReference>
<evidence type="ECO:0000313" key="2">
    <source>
        <dbReference type="Proteomes" id="UP001221898"/>
    </source>
</evidence>
<dbReference type="AlphaFoldDB" id="A0AAD7W8A3"/>
<sequence length="140" mass="15816">MRSPRDRRKNPRGACTRAGIAELKGVMRCREQERAVGRSALSRDRGHSKLIEILHTLLVTEGSAKFAGRGRMELITSHRRARSSHSAESQSACVGRQCHSAEQWHFLLQVDSRSSVRVHIGDQAKPDSAEVMFHRSSFRR</sequence>
<accession>A0AAD7W8A3</accession>
<evidence type="ECO:0000313" key="1">
    <source>
        <dbReference type="EMBL" id="KAJ8387103.1"/>
    </source>
</evidence>
<dbReference type="Proteomes" id="UP001221898">
    <property type="component" value="Unassembled WGS sequence"/>
</dbReference>
<protein>
    <submittedName>
        <fullName evidence="1">Uncharacterized protein</fullName>
    </submittedName>
</protein>
<organism evidence="1 2">
    <name type="scientific">Aldrovandia affinis</name>
    <dbReference type="NCBI Taxonomy" id="143900"/>
    <lineage>
        <taxon>Eukaryota</taxon>
        <taxon>Metazoa</taxon>
        <taxon>Chordata</taxon>
        <taxon>Craniata</taxon>
        <taxon>Vertebrata</taxon>
        <taxon>Euteleostomi</taxon>
        <taxon>Actinopterygii</taxon>
        <taxon>Neopterygii</taxon>
        <taxon>Teleostei</taxon>
        <taxon>Notacanthiformes</taxon>
        <taxon>Halosauridae</taxon>
        <taxon>Aldrovandia</taxon>
    </lineage>
</organism>
<name>A0AAD7W8A3_9TELE</name>
<gene>
    <name evidence="1" type="ORF">AAFF_G00160430</name>
</gene>
<proteinExistence type="predicted"/>